<accession>A0A8S1GQ58</accession>
<protein>
    <submittedName>
        <fullName evidence="2">Uncharacterized protein</fullName>
    </submittedName>
</protein>
<gene>
    <name evidence="2" type="ORF">CAUJ_LOCUS943</name>
</gene>
<feature type="region of interest" description="Disordered" evidence="1">
    <location>
        <begin position="1"/>
        <end position="23"/>
    </location>
</feature>
<evidence type="ECO:0000313" key="2">
    <source>
        <dbReference type="EMBL" id="CAD6185024.1"/>
    </source>
</evidence>
<sequence>MQLPEASGVSSSDEARQGCKPRPDALRLLLGAPRRDEKPRGVFESLESRSRRLLTAIISLPMQIDVSLLNYAVVDSLQNPHKYNFFLPNIKAGPVSS</sequence>
<feature type="compositionally biased region" description="Basic and acidic residues" evidence="1">
    <location>
        <begin position="13"/>
        <end position="23"/>
    </location>
</feature>
<proteinExistence type="predicted"/>
<keyword evidence="3" id="KW-1185">Reference proteome</keyword>
<comment type="caution">
    <text evidence="2">The sequence shown here is derived from an EMBL/GenBank/DDBJ whole genome shotgun (WGS) entry which is preliminary data.</text>
</comment>
<dbReference type="EMBL" id="CAJGYM010000002">
    <property type="protein sequence ID" value="CAD6185024.1"/>
    <property type="molecule type" value="Genomic_DNA"/>
</dbReference>
<organism evidence="2 3">
    <name type="scientific">Caenorhabditis auriculariae</name>
    <dbReference type="NCBI Taxonomy" id="2777116"/>
    <lineage>
        <taxon>Eukaryota</taxon>
        <taxon>Metazoa</taxon>
        <taxon>Ecdysozoa</taxon>
        <taxon>Nematoda</taxon>
        <taxon>Chromadorea</taxon>
        <taxon>Rhabditida</taxon>
        <taxon>Rhabditina</taxon>
        <taxon>Rhabditomorpha</taxon>
        <taxon>Rhabditoidea</taxon>
        <taxon>Rhabditidae</taxon>
        <taxon>Peloderinae</taxon>
        <taxon>Caenorhabditis</taxon>
    </lineage>
</organism>
<evidence type="ECO:0000313" key="3">
    <source>
        <dbReference type="Proteomes" id="UP000835052"/>
    </source>
</evidence>
<dbReference type="Proteomes" id="UP000835052">
    <property type="component" value="Unassembled WGS sequence"/>
</dbReference>
<dbReference type="AlphaFoldDB" id="A0A8S1GQ58"/>
<name>A0A8S1GQ58_9PELO</name>
<evidence type="ECO:0000256" key="1">
    <source>
        <dbReference type="SAM" id="MobiDB-lite"/>
    </source>
</evidence>
<reference evidence="2" key="1">
    <citation type="submission" date="2020-10" db="EMBL/GenBank/DDBJ databases">
        <authorList>
            <person name="Kikuchi T."/>
        </authorList>
    </citation>
    <scope>NUCLEOTIDE SEQUENCE</scope>
    <source>
        <strain evidence="2">NKZ352</strain>
    </source>
</reference>